<dbReference type="PIRSF" id="PIRSF021320">
    <property type="entry name" value="DUF984"/>
    <property type="match status" value="1"/>
</dbReference>
<dbReference type="RefSeq" id="WP_136953744.1">
    <property type="nucleotide sequence ID" value="NZ_CP039712.1"/>
</dbReference>
<dbReference type="Proteomes" id="UP000298615">
    <property type="component" value="Chromosome"/>
</dbReference>
<proteinExistence type="predicted"/>
<dbReference type="KEGG" id="vao:FA707_08055"/>
<evidence type="ECO:0000313" key="1">
    <source>
        <dbReference type="EMBL" id="QCI86922.1"/>
    </source>
</evidence>
<dbReference type="Gene3D" id="3.10.400.10">
    <property type="entry name" value="Sulfate adenylyltransferase"/>
    <property type="match status" value="1"/>
</dbReference>
<sequence>MNQAERTFWNKFIEATGNQQAVLGESWRFGNSEETADELGELVLQGIKTATSSALDAYQKANEPIPTVKENTYDILLDGRGKPIAILKITNVSVITFNQITPEFAYKEGEGDRSLAYWREVHQDFWGADYEEEMGVVCEEFQVVWK</sequence>
<organism evidence="1 2">
    <name type="scientific">Vagococcus zengguangii</name>
    <dbReference type="NCBI Taxonomy" id="2571750"/>
    <lineage>
        <taxon>Bacteria</taxon>
        <taxon>Bacillati</taxon>
        <taxon>Bacillota</taxon>
        <taxon>Bacilli</taxon>
        <taxon>Lactobacillales</taxon>
        <taxon>Enterococcaceae</taxon>
        <taxon>Vagococcus</taxon>
    </lineage>
</organism>
<protein>
    <submittedName>
        <fullName evidence="1">ASCH domain-containing protein</fullName>
    </submittedName>
</protein>
<reference evidence="1 2" key="1">
    <citation type="submission" date="2019-04" db="EMBL/GenBank/DDBJ databases">
        <title>Vagococcus sp. nov., isolated from faeces of yaks (Bos grunniens).</title>
        <authorList>
            <person name="Ge Y."/>
        </authorList>
    </citation>
    <scope>NUCLEOTIDE SEQUENCE [LARGE SCALE GENOMIC DNA]</scope>
    <source>
        <strain evidence="1 2">MN-17</strain>
    </source>
</reference>
<dbReference type="OrthoDB" id="9807542at2"/>
<evidence type="ECO:0000313" key="2">
    <source>
        <dbReference type="Proteomes" id="UP000298615"/>
    </source>
</evidence>
<dbReference type="PANTHER" id="PTHR39203">
    <property type="entry name" value="CYTOPLASMIC PROTEIN-RELATED"/>
    <property type="match status" value="1"/>
</dbReference>
<dbReference type="InterPro" id="IPR009326">
    <property type="entry name" value="DUF984"/>
</dbReference>
<dbReference type="InterPro" id="IPR007374">
    <property type="entry name" value="ASCH_domain"/>
</dbReference>
<dbReference type="AlphaFoldDB" id="A0A4D7CUY9"/>
<keyword evidence="2" id="KW-1185">Reference proteome</keyword>
<dbReference type="SMART" id="SM01022">
    <property type="entry name" value="ASCH"/>
    <property type="match status" value="1"/>
</dbReference>
<dbReference type="SUPFAM" id="SSF88697">
    <property type="entry name" value="PUA domain-like"/>
    <property type="match status" value="1"/>
</dbReference>
<gene>
    <name evidence="1" type="ORF">FA707_08055</name>
</gene>
<dbReference type="CDD" id="cd06553">
    <property type="entry name" value="ASCH_Ef3133_like"/>
    <property type="match status" value="1"/>
</dbReference>
<dbReference type="InterPro" id="IPR015947">
    <property type="entry name" value="PUA-like_sf"/>
</dbReference>
<name>A0A4D7CUY9_9ENTE</name>
<dbReference type="PANTHER" id="PTHR39203:SF1">
    <property type="entry name" value="CYTOPLASMIC PROTEIN"/>
    <property type="match status" value="1"/>
</dbReference>
<dbReference type="EMBL" id="CP039712">
    <property type="protein sequence ID" value="QCI86922.1"/>
    <property type="molecule type" value="Genomic_DNA"/>
</dbReference>
<dbReference type="Pfam" id="PF04266">
    <property type="entry name" value="ASCH"/>
    <property type="match status" value="1"/>
</dbReference>
<accession>A0A4D7CUY9</accession>